<evidence type="ECO:0000313" key="8">
    <source>
        <dbReference type="Proteomes" id="UP001367676"/>
    </source>
</evidence>
<keyword evidence="8" id="KW-1185">Reference proteome</keyword>
<gene>
    <name evidence="7" type="ORF">V9T40_010837</name>
</gene>
<evidence type="ECO:0000313" key="7">
    <source>
        <dbReference type="EMBL" id="KAK7573646.1"/>
    </source>
</evidence>
<dbReference type="Gene3D" id="3.30.160.60">
    <property type="entry name" value="Classic Zinc Finger"/>
    <property type="match status" value="3"/>
</dbReference>
<feature type="domain" description="C2H2-type" evidence="6">
    <location>
        <begin position="205"/>
        <end position="232"/>
    </location>
</feature>
<sequence>MPSSMYSVPNDFYGCYSCPRCHNSYRWKKNLTRHLKLECGKEPTLQCPLCPLRTKHKSSLRGDTPSGSNVVAYRCFQCSRCLRLFKDGLTLWSHVSFECRMRSPDVYNCEFCVYKSKWKSNLKRHKIMVHKHLMEPILFFQDLYLTAFSSFILSCFNRCPKFNSNSVNFLFAEPFLTFVSTFYGQTGANDSQWNTAVSSQNVIKHECPKCGKTYKYNQNLKRHMKYECGKPPTLKCPHCDYITFYKYDLFNHAIRRHPNDYMKMRNDFVATKP</sequence>
<evidence type="ECO:0000256" key="5">
    <source>
        <dbReference type="PROSITE-ProRule" id="PRU00042"/>
    </source>
</evidence>
<keyword evidence="3 5" id="KW-0863">Zinc-finger</keyword>
<evidence type="ECO:0000256" key="1">
    <source>
        <dbReference type="ARBA" id="ARBA00022723"/>
    </source>
</evidence>
<evidence type="ECO:0000259" key="6">
    <source>
        <dbReference type="PROSITE" id="PS50157"/>
    </source>
</evidence>
<organism evidence="7 8">
    <name type="scientific">Parthenolecanium corni</name>
    <dbReference type="NCBI Taxonomy" id="536013"/>
    <lineage>
        <taxon>Eukaryota</taxon>
        <taxon>Metazoa</taxon>
        <taxon>Ecdysozoa</taxon>
        <taxon>Arthropoda</taxon>
        <taxon>Hexapoda</taxon>
        <taxon>Insecta</taxon>
        <taxon>Pterygota</taxon>
        <taxon>Neoptera</taxon>
        <taxon>Paraneoptera</taxon>
        <taxon>Hemiptera</taxon>
        <taxon>Sternorrhyncha</taxon>
        <taxon>Coccoidea</taxon>
        <taxon>Coccidae</taxon>
        <taxon>Parthenolecanium</taxon>
    </lineage>
</organism>
<protein>
    <recommendedName>
        <fullName evidence="6">C2H2-type domain-containing protein</fullName>
    </recommendedName>
</protein>
<keyword evidence="4" id="KW-0862">Zinc</keyword>
<evidence type="ECO:0000256" key="4">
    <source>
        <dbReference type="ARBA" id="ARBA00022833"/>
    </source>
</evidence>
<dbReference type="PANTHER" id="PTHR24379:SF121">
    <property type="entry name" value="C2H2-TYPE DOMAIN-CONTAINING PROTEIN"/>
    <property type="match status" value="1"/>
</dbReference>
<keyword evidence="2" id="KW-0677">Repeat</keyword>
<evidence type="ECO:0000256" key="2">
    <source>
        <dbReference type="ARBA" id="ARBA00022737"/>
    </source>
</evidence>
<comment type="caution">
    <text evidence="7">The sequence shown here is derived from an EMBL/GenBank/DDBJ whole genome shotgun (WGS) entry which is preliminary data.</text>
</comment>
<reference evidence="7 8" key="1">
    <citation type="submission" date="2024-03" db="EMBL/GenBank/DDBJ databases">
        <title>Adaptation during the transition from Ophiocordyceps entomopathogen to insect associate is accompanied by gene loss and intensified selection.</title>
        <authorList>
            <person name="Ward C.M."/>
            <person name="Onetto C.A."/>
            <person name="Borneman A.R."/>
        </authorList>
    </citation>
    <scope>NUCLEOTIDE SEQUENCE [LARGE SCALE GENOMIC DNA]</scope>
    <source>
        <strain evidence="7">AWRI1</strain>
        <tissue evidence="7">Single Adult Female</tissue>
    </source>
</reference>
<feature type="domain" description="C2H2-type" evidence="6">
    <location>
        <begin position="16"/>
        <end position="43"/>
    </location>
</feature>
<dbReference type="PANTHER" id="PTHR24379">
    <property type="entry name" value="KRAB AND ZINC FINGER DOMAIN-CONTAINING"/>
    <property type="match status" value="1"/>
</dbReference>
<dbReference type="Pfam" id="PF00096">
    <property type="entry name" value="zf-C2H2"/>
    <property type="match status" value="1"/>
</dbReference>
<accession>A0AAN9TIU2</accession>
<dbReference type="AlphaFoldDB" id="A0AAN9TIU2"/>
<proteinExistence type="predicted"/>
<dbReference type="FunFam" id="3.30.160.60:FF:000100">
    <property type="entry name" value="Zinc finger 45-like"/>
    <property type="match status" value="1"/>
</dbReference>
<evidence type="ECO:0000256" key="3">
    <source>
        <dbReference type="ARBA" id="ARBA00022771"/>
    </source>
</evidence>
<dbReference type="SUPFAM" id="SSF57667">
    <property type="entry name" value="beta-beta-alpha zinc fingers"/>
    <property type="match status" value="2"/>
</dbReference>
<dbReference type="InterPro" id="IPR036236">
    <property type="entry name" value="Znf_C2H2_sf"/>
</dbReference>
<dbReference type="GO" id="GO:0008270">
    <property type="term" value="F:zinc ion binding"/>
    <property type="evidence" value="ECO:0007669"/>
    <property type="project" value="UniProtKB-KW"/>
</dbReference>
<dbReference type="PROSITE" id="PS50157">
    <property type="entry name" value="ZINC_FINGER_C2H2_2"/>
    <property type="match status" value="2"/>
</dbReference>
<name>A0AAN9TIU2_9HEMI</name>
<dbReference type="InterPro" id="IPR013087">
    <property type="entry name" value="Znf_C2H2_type"/>
</dbReference>
<dbReference type="EMBL" id="JBBCAQ010000037">
    <property type="protein sequence ID" value="KAK7573646.1"/>
    <property type="molecule type" value="Genomic_DNA"/>
</dbReference>
<dbReference type="SMART" id="SM00355">
    <property type="entry name" value="ZnF_C2H2"/>
    <property type="match status" value="5"/>
</dbReference>
<keyword evidence="1" id="KW-0479">Metal-binding</keyword>
<dbReference type="Proteomes" id="UP001367676">
    <property type="component" value="Unassembled WGS sequence"/>
</dbReference>